<dbReference type="Gene3D" id="2.130.10.10">
    <property type="entry name" value="YVTN repeat-like/Quinoprotein amine dehydrogenase"/>
    <property type="match status" value="2"/>
</dbReference>
<dbReference type="EMBL" id="CABPRJ010001894">
    <property type="protein sequence ID" value="VVC39294.1"/>
    <property type="molecule type" value="Genomic_DNA"/>
</dbReference>
<dbReference type="AlphaFoldDB" id="A0A5E4N6S9"/>
<dbReference type="GO" id="GO:1990811">
    <property type="term" value="C:MWP complex"/>
    <property type="evidence" value="ECO:0007669"/>
    <property type="project" value="TreeGrafter"/>
</dbReference>
<keyword evidence="2" id="KW-1185">Reference proteome</keyword>
<dbReference type="PANTHER" id="PTHR16220:SF0">
    <property type="entry name" value="WD REPEAT-CONTAINING PROTEIN WRAP73"/>
    <property type="match status" value="1"/>
</dbReference>
<dbReference type="GO" id="GO:0005815">
    <property type="term" value="C:microtubule organizing center"/>
    <property type="evidence" value="ECO:0007669"/>
    <property type="project" value="TreeGrafter"/>
</dbReference>
<dbReference type="OrthoDB" id="308690at2759"/>
<organism evidence="1 2">
    <name type="scientific">Cinara cedri</name>
    <dbReference type="NCBI Taxonomy" id="506608"/>
    <lineage>
        <taxon>Eukaryota</taxon>
        <taxon>Metazoa</taxon>
        <taxon>Ecdysozoa</taxon>
        <taxon>Arthropoda</taxon>
        <taxon>Hexapoda</taxon>
        <taxon>Insecta</taxon>
        <taxon>Pterygota</taxon>
        <taxon>Neoptera</taxon>
        <taxon>Paraneoptera</taxon>
        <taxon>Hemiptera</taxon>
        <taxon>Sternorrhyncha</taxon>
        <taxon>Aphidomorpha</taxon>
        <taxon>Aphidoidea</taxon>
        <taxon>Aphididae</taxon>
        <taxon>Lachninae</taxon>
        <taxon>Cinara</taxon>
    </lineage>
</organism>
<protein>
    <submittedName>
        <fullName evidence="1">WD40/YVTN repeat-like-containing domain</fullName>
    </submittedName>
</protein>
<evidence type="ECO:0000313" key="2">
    <source>
        <dbReference type="Proteomes" id="UP000325440"/>
    </source>
</evidence>
<dbReference type="PANTHER" id="PTHR16220">
    <property type="entry name" value="WD REPEAT PROTEIN 8-RELATED"/>
    <property type="match status" value="1"/>
</dbReference>
<proteinExistence type="predicted"/>
<reference evidence="1 2" key="1">
    <citation type="submission" date="2019-08" db="EMBL/GenBank/DDBJ databases">
        <authorList>
            <person name="Alioto T."/>
            <person name="Alioto T."/>
            <person name="Gomez Garrido J."/>
        </authorList>
    </citation>
    <scope>NUCLEOTIDE SEQUENCE [LARGE SCALE GENOMIC DNA]</scope>
</reference>
<dbReference type="Proteomes" id="UP000325440">
    <property type="component" value="Unassembled WGS sequence"/>
</dbReference>
<accession>A0A5E4N6S9</accession>
<sequence length="397" mass="45529">MNVLDYDVCAFSMDGKYVAAAVSNRFIIKKSSFAGIYITALADHAVNYLQWNSTSDFILCGQFGKSVLQVYDLCSKTWTSSFKCGYFKFIAVEWIGRMKILLTLEFHMALAIFDILKNSIVYVEVPKPIWPCVVFDNDGIHMFVVSKINGYEKILKMHSHNVDRIIYVQDIIGSCNGLHKSPDNQYLCVFNEKKLAVLNFLSGNVIGLIEFSILLNTVTWAPNGEYLALGCYLGNIFILESSNEFNVLHKLCHSRKENYDFFIESDRVLIKTKPSTNFINNIPKKIASIAWSFDCTYLSTFEINSAYLFIWKKYKLICVVEFSKEIKEMQWCQSKNKLSVVYDTDLIFFWTEKQIPKLQTSPKLTDGTCLLVSSISWSFNNKDMILSDGKKCLLFTT</sequence>
<evidence type="ECO:0000313" key="1">
    <source>
        <dbReference type="EMBL" id="VVC39294.1"/>
    </source>
</evidence>
<gene>
    <name evidence="1" type="ORF">CINCED_3A014216</name>
</gene>
<dbReference type="SUPFAM" id="SSF69322">
    <property type="entry name" value="Tricorn protease domain 2"/>
    <property type="match status" value="1"/>
</dbReference>
<dbReference type="InterPro" id="IPR015943">
    <property type="entry name" value="WD40/YVTN_repeat-like_dom_sf"/>
</dbReference>
<dbReference type="InterPro" id="IPR052778">
    <property type="entry name" value="Centrosome-WD_assoc"/>
</dbReference>
<name>A0A5E4N6S9_9HEMI</name>